<feature type="compositionally biased region" description="Basic residues" evidence="1">
    <location>
        <begin position="21"/>
        <end position="47"/>
    </location>
</feature>
<dbReference type="Proteomes" id="UP001347796">
    <property type="component" value="Unassembled WGS sequence"/>
</dbReference>
<accession>A0AAN8KEX0</accession>
<organism evidence="2 3">
    <name type="scientific">Patella caerulea</name>
    <name type="common">Rayed Mediterranean limpet</name>
    <dbReference type="NCBI Taxonomy" id="87958"/>
    <lineage>
        <taxon>Eukaryota</taxon>
        <taxon>Metazoa</taxon>
        <taxon>Spiralia</taxon>
        <taxon>Lophotrochozoa</taxon>
        <taxon>Mollusca</taxon>
        <taxon>Gastropoda</taxon>
        <taxon>Patellogastropoda</taxon>
        <taxon>Patelloidea</taxon>
        <taxon>Patellidae</taxon>
        <taxon>Patella</taxon>
    </lineage>
</organism>
<feature type="region of interest" description="Disordered" evidence="1">
    <location>
        <begin position="1"/>
        <end position="63"/>
    </location>
</feature>
<reference evidence="2 3" key="1">
    <citation type="submission" date="2024-01" db="EMBL/GenBank/DDBJ databases">
        <title>The genome of the rayed Mediterranean limpet Patella caerulea (Linnaeus, 1758).</title>
        <authorList>
            <person name="Anh-Thu Weber A."/>
            <person name="Halstead-Nussloch G."/>
        </authorList>
    </citation>
    <scope>NUCLEOTIDE SEQUENCE [LARGE SCALE GENOMIC DNA]</scope>
    <source>
        <strain evidence="2">AATW-2023a</strain>
        <tissue evidence="2">Whole specimen</tissue>
    </source>
</reference>
<feature type="compositionally biased region" description="Basic and acidic residues" evidence="1">
    <location>
        <begin position="48"/>
        <end position="63"/>
    </location>
</feature>
<evidence type="ECO:0000256" key="1">
    <source>
        <dbReference type="SAM" id="MobiDB-lite"/>
    </source>
</evidence>
<protein>
    <submittedName>
        <fullName evidence="2">Uncharacterized protein</fullName>
    </submittedName>
</protein>
<sequence>MQQEKHASHRQRKLEREQKLIKKKRGYWAKKKRESRSRQSSQKKRRVKEFDRNRKNIDDSDNMDKEITVSDVWLPTEDKVLSPDAVRKAASRATKSLPKNPQKFACVLERVIHKASPRKRQAFEQLTKGDSSDPVVEEIKRLKTQKDRKSIIKRRCFIKTMMKKYKNCYVMSRATNIKYDYLRKCRKVKEDDVWAKRSDQISEDTKKKLRSFIKKKTLRHLFLI</sequence>
<evidence type="ECO:0000313" key="3">
    <source>
        <dbReference type="Proteomes" id="UP001347796"/>
    </source>
</evidence>
<keyword evidence="3" id="KW-1185">Reference proteome</keyword>
<name>A0AAN8KEX0_PATCE</name>
<dbReference type="AlphaFoldDB" id="A0AAN8KEX0"/>
<comment type="caution">
    <text evidence="2">The sequence shown here is derived from an EMBL/GenBank/DDBJ whole genome shotgun (WGS) entry which is preliminary data.</text>
</comment>
<gene>
    <name evidence="2" type="ORF">SNE40_003803</name>
</gene>
<proteinExistence type="predicted"/>
<evidence type="ECO:0000313" key="2">
    <source>
        <dbReference type="EMBL" id="KAK6192314.1"/>
    </source>
</evidence>
<dbReference type="EMBL" id="JAZGQO010000002">
    <property type="protein sequence ID" value="KAK6192314.1"/>
    <property type="molecule type" value="Genomic_DNA"/>
</dbReference>